<evidence type="ECO:0000256" key="2">
    <source>
        <dbReference type="SAM" id="SignalP"/>
    </source>
</evidence>
<dbReference type="RefSeq" id="WP_014660241.1">
    <property type="nucleotide sequence ID" value="NC_017737.1"/>
</dbReference>
<protein>
    <submittedName>
        <fullName evidence="3">Putative outer membrane protein</fullName>
    </submittedName>
</protein>
<sequence length="587" mass="64331">MKCVKLVSIVGSMALLGSVNILGASNPCSGNPIGAYCIQQGSVKEQLGYFPQISSGEIFNIGQQVAMQDIVNIISKAGGIKIEIESYQQALEASGGSGGGGNQVSIDETKILALEDSYAKIQYDLYNKIGQHQISSASSISQFSGSPKDYTTTENQGNVNKTIEQLDGYAKQVQNYKEKVQLDLMQMQEDKNKANNYGQVILDGQTFANDFENLVKYENLYNELSPTIKPKNPIKPQPQNDGNTQSQTKQPQTPNIATIPLTPTPFAINKTEPSLTHMQDSLQTLQGALKNLSYPSDNAITSSLQHAFNAVNQITSSLKNNPQVNVYHLNNQITDAKEALSNVENALNDVIKGNIPDEEKTNLENALKVIQNASKVVYQAQSNAFSVEASLGIVPTITLPSTHTQKVSGSAYGVDVQIGYKYFFGKTKHWGIRGYATYAYMQSNLGHTTNIQGAGLGVGQANNHTYGAGFDFLYNFHESQDGIHTAGILLGTELLGSTWVNQGQSIWHARMEEIKALGGKASMNTSYFQIPLVVGFRSNFSKHSGIELGLKIPLVVNYYFRSNYDGFEQSTFYKNNIKLYFNYVVNF</sequence>
<evidence type="ECO:0000313" key="4">
    <source>
        <dbReference type="Proteomes" id="UP000005010"/>
    </source>
</evidence>
<name>I0EK96_HELC0</name>
<dbReference type="PATRIC" id="fig|182217.3.peg.75"/>
<dbReference type="EMBL" id="CP003479">
    <property type="protein sequence ID" value="AFI03365.1"/>
    <property type="molecule type" value="Genomic_DNA"/>
</dbReference>
<dbReference type="Proteomes" id="UP000005010">
    <property type="component" value="Chromosome"/>
</dbReference>
<dbReference type="AlphaFoldDB" id="I0EK96"/>
<dbReference type="KEGG" id="hce:HCW_00350"/>
<accession>I0EK96</accession>
<dbReference type="PRINTS" id="PR01776">
    <property type="entry name" value="HPOMPFAMILY"/>
</dbReference>
<feature type="compositionally biased region" description="Polar residues" evidence="1">
    <location>
        <begin position="241"/>
        <end position="256"/>
    </location>
</feature>
<feature type="chain" id="PRO_5003625810" evidence="2">
    <location>
        <begin position="24"/>
        <end position="587"/>
    </location>
</feature>
<evidence type="ECO:0000313" key="3">
    <source>
        <dbReference type="EMBL" id="AFI03365.1"/>
    </source>
</evidence>
<feature type="region of interest" description="Disordered" evidence="1">
    <location>
        <begin position="225"/>
        <end position="262"/>
    </location>
</feature>
<dbReference type="InterPro" id="IPR002718">
    <property type="entry name" value="OMP_Helicobacter"/>
</dbReference>
<proteinExistence type="predicted"/>
<feature type="signal peptide" evidence="2">
    <location>
        <begin position="1"/>
        <end position="23"/>
    </location>
</feature>
<gene>
    <name evidence="3" type="ordered locus">HCW_00350</name>
</gene>
<keyword evidence="4" id="KW-1185">Reference proteome</keyword>
<dbReference type="Pfam" id="PF01856">
    <property type="entry name" value="HP_OMP"/>
    <property type="match status" value="1"/>
</dbReference>
<reference evidence="4" key="1">
    <citation type="submission" date="2012-04" db="EMBL/GenBank/DDBJ databases">
        <title>Complete genome sequence of Helicobacter cetorum strain MIT 00-7128.</title>
        <authorList>
            <person name="Kersulyte D."/>
            <person name="Berg D.E."/>
        </authorList>
    </citation>
    <scope>NUCLEOTIDE SEQUENCE [LARGE SCALE GENOMIC DNA]</scope>
    <source>
        <strain evidence="4">MIT 00-7128</strain>
    </source>
</reference>
<keyword evidence="2" id="KW-0732">Signal</keyword>
<organism evidence="3 4">
    <name type="scientific">Helicobacter cetorum (strain ATCC BAA-429 / MIT 00-7128)</name>
    <dbReference type="NCBI Taxonomy" id="182217"/>
    <lineage>
        <taxon>Bacteria</taxon>
        <taxon>Pseudomonadati</taxon>
        <taxon>Campylobacterota</taxon>
        <taxon>Epsilonproteobacteria</taxon>
        <taxon>Campylobacterales</taxon>
        <taxon>Helicobacteraceae</taxon>
        <taxon>Helicobacter</taxon>
    </lineage>
</organism>
<dbReference type="eggNOG" id="COG3170">
    <property type="taxonomic scope" value="Bacteria"/>
</dbReference>
<dbReference type="HOGENOM" id="CLU_464430_0_0_7"/>
<evidence type="ECO:0000256" key="1">
    <source>
        <dbReference type="SAM" id="MobiDB-lite"/>
    </source>
</evidence>